<name>A0A4Y2VCR2_ARAVE</name>
<dbReference type="AlphaFoldDB" id="A0A4Y2VCR2"/>
<evidence type="ECO:0000313" key="2">
    <source>
        <dbReference type="Proteomes" id="UP000499080"/>
    </source>
</evidence>
<dbReference type="Proteomes" id="UP000499080">
    <property type="component" value="Unassembled WGS sequence"/>
</dbReference>
<organism evidence="1 2">
    <name type="scientific">Araneus ventricosus</name>
    <name type="common">Orbweaver spider</name>
    <name type="synonym">Epeira ventricosa</name>
    <dbReference type="NCBI Taxonomy" id="182803"/>
    <lineage>
        <taxon>Eukaryota</taxon>
        <taxon>Metazoa</taxon>
        <taxon>Ecdysozoa</taxon>
        <taxon>Arthropoda</taxon>
        <taxon>Chelicerata</taxon>
        <taxon>Arachnida</taxon>
        <taxon>Araneae</taxon>
        <taxon>Araneomorphae</taxon>
        <taxon>Entelegynae</taxon>
        <taxon>Araneoidea</taxon>
        <taxon>Araneidae</taxon>
        <taxon>Araneus</taxon>
    </lineage>
</organism>
<evidence type="ECO:0000313" key="1">
    <source>
        <dbReference type="EMBL" id="GBO21517.1"/>
    </source>
</evidence>
<dbReference type="EMBL" id="BGPR01044695">
    <property type="protein sequence ID" value="GBO21517.1"/>
    <property type="molecule type" value="Genomic_DNA"/>
</dbReference>
<gene>
    <name evidence="1" type="ORF">AVEN_97234_1</name>
</gene>
<accession>A0A4Y2VCR2</accession>
<proteinExistence type="predicted"/>
<protein>
    <submittedName>
        <fullName evidence="1">Uncharacterized protein</fullName>
    </submittedName>
</protein>
<reference evidence="1 2" key="1">
    <citation type="journal article" date="2019" name="Sci. Rep.">
        <title>Orb-weaving spider Araneus ventricosus genome elucidates the spidroin gene catalogue.</title>
        <authorList>
            <person name="Kono N."/>
            <person name="Nakamura H."/>
            <person name="Ohtoshi R."/>
            <person name="Moran D.A.P."/>
            <person name="Shinohara A."/>
            <person name="Yoshida Y."/>
            <person name="Fujiwara M."/>
            <person name="Mori M."/>
            <person name="Tomita M."/>
            <person name="Arakawa K."/>
        </authorList>
    </citation>
    <scope>NUCLEOTIDE SEQUENCE [LARGE SCALE GENOMIC DNA]</scope>
</reference>
<sequence length="123" mass="13683">MTCPFLDQLIRYYQSGDFSISNLGPLRGSSSLGEYGCPNPEVPRDLYSLPVYPPFAFCFLLIPSIPRRQARELSMRSCCHSVCFLLLMDSQNPHVMAVRGDPFDGWCTVGPRCINSAGILTVC</sequence>
<comment type="caution">
    <text evidence="1">The sequence shown here is derived from an EMBL/GenBank/DDBJ whole genome shotgun (WGS) entry which is preliminary data.</text>
</comment>
<keyword evidence="2" id="KW-1185">Reference proteome</keyword>